<dbReference type="PANTHER" id="PTHR45661">
    <property type="entry name" value="SURFACE ANTIGEN"/>
    <property type="match status" value="1"/>
</dbReference>
<sequence length="475" mass="53699">MGSSNSISYTSKNGINFLLDKKQLVAEVSSSPTATGDFFFKHSIRYHSQDYIIKSIESRSFIDNKQIKSIEFPQNSELELIGDEAFKKSSLESIFIPSKIIQIGPCTFSECKNLKRVKFANDSLLQSIGQYSFAFTAIETITLPAHIKEIGEFSFHNCSKLKEVKIDASSEFLTINGYAFAMSNVKKISIPAKIKELKEGWCRCTNKLTEISIHPNNRKFSFFDEEKKLIISKSDEDNDEFDIAIFACRDIETVFIPTSIKNISSFSFEQCKKLKKIEFSENSQIKTIQKYAFSMTSIEKICFPKSLEVIEDGAFFFCANLKEIEFSKDSKLVSIRQEAFSFTSIASLSIPPHVKSIGIKAFYLNASLKTIFIPENSELESVGSEAFNKSSLERIVLPASLKRIERMAFYDCSCLKSVEYIGEQLLIMSGSFASCRSLFVLSFPNASKVTFNSNEKFSKNCSLFFQPKTIIEITT</sequence>
<dbReference type="InterPro" id="IPR053139">
    <property type="entry name" value="Surface_bspA-like"/>
</dbReference>
<dbReference type="SUPFAM" id="SSF52058">
    <property type="entry name" value="L domain-like"/>
    <property type="match status" value="2"/>
</dbReference>
<dbReference type="PANTHER" id="PTHR45661:SF3">
    <property type="entry name" value="IG-LIKE DOMAIN-CONTAINING PROTEIN"/>
    <property type="match status" value="1"/>
</dbReference>
<evidence type="ECO:0008006" key="3">
    <source>
        <dbReference type="Google" id="ProtNLM"/>
    </source>
</evidence>
<dbReference type="Pfam" id="PF13306">
    <property type="entry name" value="LRR_5"/>
    <property type="match status" value="2"/>
</dbReference>
<evidence type="ECO:0000313" key="1">
    <source>
        <dbReference type="EMBL" id="KAK8899150.1"/>
    </source>
</evidence>
<name>A0ABR2LA54_9EUKA</name>
<proteinExistence type="predicted"/>
<dbReference type="Gene3D" id="3.80.10.10">
    <property type="entry name" value="Ribonuclease Inhibitor"/>
    <property type="match status" value="3"/>
</dbReference>
<dbReference type="EMBL" id="JAPFFF010000001">
    <property type="protein sequence ID" value="KAK8899150.1"/>
    <property type="molecule type" value="Genomic_DNA"/>
</dbReference>
<dbReference type="InterPro" id="IPR032675">
    <property type="entry name" value="LRR_dom_sf"/>
</dbReference>
<keyword evidence="2" id="KW-1185">Reference proteome</keyword>
<comment type="caution">
    <text evidence="1">The sequence shown here is derived from an EMBL/GenBank/DDBJ whole genome shotgun (WGS) entry which is preliminary data.</text>
</comment>
<protein>
    <recommendedName>
        <fullName evidence="3">Surface antigen BspA-like</fullName>
    </recommendedName>
</protein>
<organism evidence="1 2">
    <name type="scientific">Tritrichomonas musculus</name>
    <dbReference type="NCBI Taxonomy" id="1915356"/>
    <lineage>
        <taxon>Eukaryota</taxon>
        <taxon>Metamonada</taxon>
        <taxon>Parabasalia</taxon>
        <taxon>Tritrichomonadida</taxon>
        <taxon>Tritrichomonadidae</taxon>
        <taxon>Tritrichomonas</taxon>
    </lineage>
</organism>
<dbReference type="Proteomes" id="UP001470230">
    <property type="component" value="Unassembled WGS sequence"/>
</dbReference>
<accession>A0ABR2LA54</accession>
<dbReference type="InterPro" id="IPR026906">
    <property type="entry name" value="LRR_5"/>
</dbReference>
<evidence type="ECO:0000313" key="2">
    <source>
        <dbReference type="Proteomes" id="UP001470230"/>
    </source>
</evidence>
<gene>
    <name evidence="1" type="ORF">M9Y10_001452</name>
</gene>
<reference evidence="1 2" key="1">
    <citation type="submission" date="2024-04" db="EMBL/GenBank/DDBJ databases">
        <title>Tritrichomonas musculus Genome.</title>
        <authorList>
            <person name="Alves-Ferreira E."/>
            <person name="Grigg M."/>
            <person name="Lorenzi H."/>
            <person name="Galac M."/>
        </authorList>
    </citation>
    <scope>NUCLEOTIDE SEQUENCE [LARGE SCALE GENOMIC DNA]</scope>
    <source>
        <strain evidence="1 2">EAF2021</strain>
    </source>
</reference>